<dbReference type="HOGENOM" id="CLU_1808417_0_0_1"/>
<dbReference type="EMBL" id="CAQQ02198228">
    <property type="status" value="NOT_ANNOTATED_CDS"/>
    <property type="molecule type" value="Genomic_DNA"/>
</dbReference>
<proteinExistence type="predicted"/>
<name>T1H425_MEGSC</name>
<dbReference type="EMBL" id="CAQQ02198225">
    <property type="status" value="NOT_ANNOTATED_CDS"/>
    <property type="molecule type" value="Genomic_DNA"/>
</dbReference>
<sequence>MDSVKDSFIENPSKFWNFIKEKSKTNDFPPKMCYNLQSGSTDKEICELFKQFFESVYSPQSQQNIDYEFTTTKLLTSDFPIPSISSSDVENYLRNDNDVGECDNLNNVVDHDVQPEINKDITEDLSKIIIYAKSTEESSAHHE</sequence>
<evidence type="ECO:0000313" key="1">
    <source>
        <dbReference type="EnsemblMetazoa" id="MESCA011024-PA"/>
    </source>
</evidence>
<dbReference type="Proteomes" id="UP000015102">
    <property type="component" value="Unassembled WGS sequence"/>
</dbReference>
<evidence type="ECO:0000313" key="2">
    <source>
        <dbReference type="Proteomes" id="UP000015102"/>
    </source>
</evidence>
<protein>
    <submittedName>
        <fullName evidence="1">Uncharacterized protein</fullName>
    </submittedName>
</protein>
<reference evidence="1" key="2">
    <citation type="submission" date="2015-06" db="UniProtKB">
        <authorList>
            <consortium name="EnsemblMetazoa"/>
        </authorList>
    </citation>
    <scope>IDENTIFICATION</scope>
</reference>
<dbReference type="EMBL" id="CAQQ02198226">
    <property type="status" value="NOT_ANNOTATED_CDS"/>
    <property type="molecule type" value="Genomic_DNA"/>
</dbReference>
<dbReference type="EnsemblMetazoa" id="MESCA011024-RA">
    <property type="protein sequence ID" value="MESCA011024-PA"/>
    <property type="gene ID" value="MESCA011024"/>
</dbReference>
<dbReference type="EMBL" id="CAQQ02198229">
    <property type="status" value="NOT_ANNOTATED_CDS"/>
    <property type="molecule type" value="Genomic_DNA"/>
</dbReference>
<dbReference type="AlphaFoldDB" id="T1H425"/>
<dbReference type="EMBL" id="CAQQ02198227">
    <property type="status" value="NOT_ANNOTATED_CDS"/>
    <property type="molecule type" value="Genomic_DNA"/>
</dbReference>
<reference evidence="2" key="1">
    <citation type="submission" date="2013-02" db="EMBL/GenBank/DDBJ databases">
        <authorList>
            <person name="Hughes D."/>
        </authorList>
    </citation>
    <scope>NUCLEOTIDE SEQUENCE</scope>
    <source>
        <strain>Durham</strain>
        <strain evidence="2">NC isolate 2 -- Noor lab</strain>
    </source>
</reference>
<accession>T1H425</accession>
<keyword evidence="2" id="KW-1185">Reference proteome</keyword>
<organism evidence="1 2">
    <name type="scientific">Megaselia scalaris</name>
    <name type="common">Humpbacked fly</name>
    <name type="synonym">Phora scalaris</name>
    <dbReference type="NCBI Taxonomy" id="36166"/>
    <lineage>
        <taxon>Eukaryota</taxon>
        <taxon>Metazoa</taxon>
        <taxon>Ecdysozoa</taxon>
        <taxon>Arthropoda</taxon>
        <taxon>Hexapoda</taxon>
        <taxon>Insecta</taxon>
        <taxon>Pterygota</taxon>
        <taxon>Neoptera</taxon>
        <taxon>Endopterygota</taxon>
        <taxon>Diptera</taxon>
        <taxon>Brachycera</taxon>
        <taxon>Muscomorpha</taxon>
        <taxon>Platypezoidea</taxon>
        <taxon>Phoridae</taxon>
        <taxon>Megaseliini</taxon>
        <taxon>Megaselia</taxon>
    </lineage>
</organism>